<dbReference type="AlphaFoldDB" id="A0AAU9M9Z3"/>
<accession>A0AAU9M9Z3</accession>
<evidence type="ECO:0000313" key="1">
    <source>
        <dbReference type="EMBL" id="CAH1423537.1"/>
    </source>
</evidence>
<organism evidence="1 2">
    <name type="scientific">Lactuca virosa</name>
    <dbReference type="NCBI Taxonomy" id="75947"/>
    <lineage>
        <taxon>Eukaryota</taxon>
        <taxon>Viridiplantae</taxon>
        <taxon>Streptophyta</taxon>
        <taxon>Embryophyta</taxon>
        <taxon>Tracheophyta</taxon>
        <taxon>Spermatophyta</taxon>
        <taxon>Magnoliopsida</taxon>
        <taxon>eudicotyledons</taxon>
        <taxon>Gunneridae</taxon>
        <taxon>Pentapetalae</taxon>
        <taxon>asterids</taxon>
        <taxon>campanulids</taxon>
        <taxon>Asterales</taxon>
        <taxon>Asteraceae</taxon>
        <taxon>Cichorioideae</taxon>
        <taxon>Cichorieae</taxon>
        <taxon>Lactucinae</taxon>
        <taxon>Lactuca</taxon>
    </lineage>
</organism>
<dbReference type="EMBL" id="CAKMRJ010001112">
    <property type="protein sequence ID" value="CAH1423537.1"/>
    <property type="molecule type" value="Genomic_DNA"/>
</dbReference>
<reference evidence="1 2" key="1">
    <citation type="submission" date="2022-01" db="EMBL/GenBank/DDBJ databases">
        <authorList>
            <person name="Xiong W."/>
            <person name="Schranz E."/>
        </authorList>
    </citation>
    <scope>NUCLEOTIDE SEQUENCE [LARGE SCALE GENOMIC DNA]</scope>
</reference>
<dbReference type="Proteomes" id="UP001157418">
    <property type="component" value="Unassembled WGS sequence"/>
</dbReference>
<sequence>MSLTHVTATAECHSYFLPVRIGRRRDCRVQLLPPLRSPFSFSFSRRHPRAPTVAFPIAALHQSTNVTLTASDVVNGRKNIYGQSQAVEDDVKLHAAIPGCTCSDCRTPPHEGCCAGVLLFSWTFCLA</sequence>
<proteinExistence type="predicted"/>
<comment type="caution">
    <text evidence="1">The sequence shown here is derived from an EMBL/GenBank/DDBJ whole genome shotgun (WGS) entry which is preliminary data.</text>
</comment>
<protein>
    <submittedName>
        <fullName evidence="1">Uncharacterized protein</fullName>
    </submittedName>
</protein>
<keyword evidence="2" id="KW-1185">Reference proteome</keyword>
<name>A0AAU9M9Z3_9ASTR</name>
<evidence type="ECO:0000313" key="2">
    <source>
        <dbReference type="Proteomes" id="UP001157418"/>
    </source>
</evidence>
<gene>
    <name evidence="1" type="ORF">LVIROSA_LOCUS10812</name>
</gene>